<evidence type="ECO:0000256" key="4">
    <source>
        <dbReference type="ARBA" id="ARBA00016244"/>
    </source>
</evidence>
<dbReference type="EMBL" id="AP023368">
    <property type="protein sequence ID" value="BCK01234.1"/>
    <property type="molecule type" value="Genomic_DNA"/>
</dbReference>
<dbReference type="PRINTS" id="PR01005">
    <property type="entry name" value="FLGHOOKAP1"/>
</dbReference>
<evidence type="ECO:0000256" key="6">
    <source>
        <dbReference type="ARBA" id="ARBA00023143"/>
    </source>
</evidence>
<evidence type="ECO:0000256" key="5">
    <source>
        <dbReference type="ARBA" id="ARBA00022525"/>
    </source>
</evidence>
<dbReference type="Pfam" id="PF06429">
    <property type="entry name" value="Flg_bbr_C"/>
    <property type="match status" value="1"/>
</dbReference>
<sequence>MPSTFFGLNIGTSGLYTYQAAINTTSHNISNTETDGYTRQVLNQKAAAAIRTNNSYGMMGAGVTATSITQSRDAYYDLKYRKTNTANGEYAAKQYYMTEIENYFNEVSLKGFTTSYNSMFDSLQELSKNPSSGTTRNQLVNYAQNLTEYFNGMANSLTNIQQECNFEIKTQVDKVNSLGQQIASVTQQINTLEAGGGTANDLRDQRNNLIDELSGIVNVSVTENVVGQNVGVTSYVVKIEGQTLVNTGDYNTLKVVPRDEKVNQNDADGLYEIKWDNGNNFAFQNNTSQGYLSALFQVRDGNNQEYLNGGVTAISADKKTVTLGATSINDIEKLNIPSEGYITIDNLQYKYNSFNVTTNASGNLEYKFNLENPTNDTVGSSASIGESIDYKGIPYYMSQLNELARTFSESFNSIHKTGYDLNNNKGKNFFTGKIPATGADYDLDAVGYYNLTAANFSVSSEIFKNPSMIATSGKEITNGVEDKTVVDALIALKDKASMFKQGTPASFFQTMVAEVGIDSKKATNNAKNQADILSVISNQRLSVSGVDVDEEAMNLVMYQNAYNMSAKVISVMNEIYDKLINGTGV</sequence>
<dbReference type="RefSeq" id="WP_185256827.1">
    <property type="nucleotide sequence ID" value="NZ_AP023368.1"/>
</dbReference>
<dbReference type="Pfam" id="PF22638">
    <property type="entry name" value="FlgK_D1"/>
    <property type="match status" value="2"/>
</dbReference>
<dbReference type="InterPro" id="IPR010930">
    <property type="entry name" value="Flg_bb/hook_C_dom"/>
</dbReference>
<dbReference type="Proteomes" id="UP000515703">
    <property type="component" value="Chromosome"/>
</dbReference>
<protein>
    <recommendedName>
        <fullName evidence="4 7">Flagellar hook-associated protein 1</fullName>
        <shortName evidence="7">HAP1</shortName>
    </recommendedName>
</protein>
<evidence type="ECO:0000256" key="1">
    <source>
        <dbReference type="ARBA" id="ARBA00004365"/>
    </source>
</evidence>
<keyword evidence="11" id="KW-0969">Cilium</keyword>
<keyword evidence="6 7" id="KW-0975">Bacterial flagellum</keyword>
<feature type="domain" description="Flagellar basal-body/hook protein C-terminal" evidence="9">
    <location>
        <begin position="539"/>
        <end position="581"/>
    </location>
</feature>
<gene>
    <name evidence="7 11" type="primary">flgK</name>
    <name evidence="11" type="ORF">bsdcttw_42740</name>
</gene>
<evidence type="ECO:0000259" key="8">
    <source>
        <dbReference type="Pfam" id="PF00460"/>
    </source>
</evidence>
<dbReference type="InterPro" id="IPR002371">
    <property type="entry name" value="FlgK"/>
</dbReference>
<dbReference type="GO" id="GO:0005576">
    <property type="term" value="C:extracellular region"/>
    <property type="evidence" value="ECO:0007669"/>
    <property type="project" value="UniProtKB-SubCell"/>
</dbReference>
<evidence type="ECO:0000259" key="10">
    <source>
        <dbReference type="Pfam" id="PF22638"/>
    </source>
</evidence>
<name>A0A7M3S9G6_9FIRM</name>
<dbReference type="GO" id="GO:0044780">
    <property type="term" value="P:bacterial-type flagellum assembly"/>
    <property type="evidence" value="ECO:0007669"/>
    <property type="project" value="InterPro"/>
</dbReference>
<accession>A0A7M3S9G6</accession>
<dbReference type="NCBIfam" id="TIGR02492">
    <property type="entry name" value="flgK_ends"/>
    <property type="match status" value="1"/>
</dbReference>
<proteinExistence type="inferred from homology"/>
<dbReference type="PANTHER" id="PTHR30033:SF1">
    <property type="entry name" value="FLAGELLAR HOOK-ASSOCIATED PROTEIN 1"/>
    <property type="match status" value="1"/>
</dbReference>
<dbReference type="PANTHER" id="PTHR30033">
    <property type="entry name" value="FLAGELLAR HOOK-ASSOCIATED PROTEIN 1"/>
    <property type="match status" value="1"/>
</dbReference>
<reference evidence="11 12" key="1">
    <citation type="submission" date="2020-08" db="EMBL/GenBank/DDBJ databases">
        <title>Draft genome sequencing of an Anaerocolumna strain isolated from anoxic soil subjected to BSD treatment.</title>
        <authorList>
            <person name="Uek A."/>
            <person name="Tonouchi A."/>
        </authorList>
    </citation>
    <scope>NUCLEOTIDE SEQUENCE [LARGE SCALE GENOMIC DNA]</scope>
    <source>
        <strain evidence="11 12">CTTW</strain>
    </source>
</reference>
<evidence type="ECO:0000256" key="7">
    <source>
        <dbReference type="RuleBase" id="RU362065"/>
    </source>
</evidence>
<comment type="subcellular location">
    <subcellularLocation>
        <location evidence="1 7">Bacterial flagellum</location>
    </subcellularLocation>
    <subcellularLocation>
        <location evidence="2 7">Secreted</location>
    </subcellularLocation>
</comment>
<feature type="domain" description="Flagellar hook-associated protein FlgK helical" evidence="10">
    <location>
        <begin position="97"/>
        <end position="307"/>
    </location>
</feature>
<dbReference type="InterPro" id="IPR001444">
    <property type="entry name" value="Flag_bb_rod_N"/>
</dbReference>
<comment type="similarity">
    <text evidence="3 7">Belongs to the flagella basal body rod proteins family.</text>
</comment>
<dbReference type="KEGG" id="acht:bsdcttw_42740"/>
<evidence type="ECO:0000313" key="12">
    <source>
        <dbReference type="Proteomes" id="UP000515703"/>
    </source>
</evidence>
<dbReference type="InterPro" id="IPR053927">
    <property type="entry name" value="FlgK_helical"/>
</dbReference>
<dbReference type="GO" id="GO:0009424">
    <property type="term" value="C:bacterial-type flagellum hook"/>
    <property type="evidence" value="ECO:0007669"/>
    <property type="project" value="UniProtKB-UniRule"/>
</dbReference>
<evidence type="ECO:0000256" key="3">
    <source>
        <dbReference type="ARBA" id="ARBA00009677"/>
    </source>
</evidence>
<keyword evidence="11" id="KW-0282">Flagellum</keyword>
<dbReference type="AlphaFoldDB" id="A0A7M3S9G6"/>
<organism evidence="11 12">
    <name type="scientific">Anaerocolumna chitinilytica</name>
    <dbReference type="NCBI Taxonomy" id="1727145"/>
    <lineage>
        <taxon>Bacteria</taxon>
        <taxon>Bacillati</taxon>
        <taxon>Bacillota</taxon>
        <taxon>Clostridia</taxon>
        <taxon>Lachnospirales</taxon>
        <taxon>Lachnospiraceae</taxon>
        <taxon>Anaerocolumna</taxon>
    </lineage>
</organism>
<dbReference type="Pfam" id="PF00460">
    <property type="entry name" value="Flg_bb_rod"/>
    <property type="match status" value="1"/>
</dbReference>
<keyword evidence="11" id="KW-0966">Cell projection</keyword>
<evidence type="ECO:0000259" key="9">
    <source>
        <dbReference type="Pfam" id="PF06429"/>
    </source>
</evidence>
<feature type="domain" description="Flagellar basal body rod protein N-terminal" evidence="8">
    <location>
        <begin position="8"/>
        <end position="38"/>
    </location>
</feature>
<evidence type="ECO:0000256" key="2">
    <source>
        <dbReference type="ARBA" id="ARBA00004613"/>
    </source>
</evidence>
<dbReference type="GO" id="GO:0005198">
    <property type="term" value="F:structural molecule activity"/>
    <property type="evidence" value="ECO:0007669"/>
    <property type="project" value="UniProtKB-UniRule"/>
</dbReference>
<dbReference type="SUPFAM" id="SSF64518">
    <property type="entry name" value="Phase 1 flagellin"/>
    <property type="match status" value="1"/>
</dbReference>
<keyword evidence="5 7" id="KW-0964">Secreted</keyword>
<feature type="domain" description="Flagellar hook-associated protein FlgK helical" evidence="10">
    <location>
        <begin position="352"/>
        <end position="430"/>
    </location>
</feature>
<evidence type="ECO:0000313" key="11">
    <source>
        <dbReference type="EMBL" id="BCK01234.1"/>
    </source>
</evidence>
<reference evidence="11 12" key="2">
    <citation type="submission" date="2020-08" db="EMBL/GenBank/DDBJ databases">
        <authorList>
            <person name="Ueki A."/>
            <person name="Tonouchi A."/>
        </authorList>
    </citation>
    <scope>NUCLEOTIDE SEQUENCE [LARGE SCALE GENOMIC DNA]</scope>
    <source>
        <strain evidence="11 12">CTTW</strain>
    </source>
</reference>
<keyword evidence="12" id="KW-1185">Reference proteome</keyword>